<reference evidence="2 3" key="1">
    <citation type="submission" date="2020-06" db="EMBL/GenBank/DDBJ databases">
        <title>Transcriptomic and genomic resources for Thalictrum thalictroides and T. hernandezii: Facilitating candidate gene discovery in an emerging model plant lineage.</title>
        <authorList>
            <person name="Arias T."/>
            <person name="Riano-Pachon D.M."/>
            <person name="Di Stilio V.S."/>
        </authorList>
    </citation>
    <scope>NUCLEOTIDE SEQUENCE [LARGE SCALE GENOMIC DNA]</scope>
    <source>
        <strain evidence="3">cv. WT478/WT964</strain>
        <tissue evidence="2">Leaves</tissue>
    </source>
</reference>
<accession>A0A7J6V8I3</accession>
<dbReference type="InterPro" id="IPR004330">
    <property type="entry name" value="FAR1_DNA_bnd_dom"/>
</dbReference>
<dbReference type="Proteomes" id="UP000554482">
    <property type="component" value="Unassembled WGS sequence"/>
</dbReference>
<comment type="caution">
    <text evidence="2">The sequence shown here is derived from an EMBL/GenBank/DDBJ whole genome shotgun (WGS) entry which is preliminary data.</text>
</comment>
<protein>
    <recommendedName>
        <fullName evidence="1">FAR1 domain-containing protein</fullName>
    </recommendedName>
</protein>
<name>A0A7J6V8I3_THATH</name>
<keyword evidence="3" id="KW-1185">Reference proteome</keyword>
<proteinExistence type="predicted"/>
<evidence type="ECO:0000259" key="1">
    <source>
        <dbReference type="Pfam" id="PF03101"/>
    </source>
</evidence>
<dbReference type="PANTHER" id="PTHR46328">
    <property type="entry name" value="FAR-RED IMPAIRED RESPONSIVE (FAR1) FAMILY PROTEIN-RELATED"/>
    <property type="match status" value="1"/>
</dbReference>
<evidence type="ECO:0000313" key="2">
    <source>
        <dbReference type="EMBL" id="KAF5181273.1"/>
    </source>
</evidence>
<sequence length="140" mass="15761">MENSTFEFDGINDNCIDEEDIEVEDDDIDDIEKTKELTIGMDFASSEELYHYYVQYGSEKGFPVMKRSSKKGDDGIVRWVTFACARSGKSESTSRNAFKMQPITKTSCKAKLNAALCRDGSWRVTVADLDHNHDLSPGKS</sequence>
<dbReference type="OrthoDB" id="747268at2759"/>
<dbReference type="AlphaFoldDB" id="A0A7J6V8I3"/>
<organism evidence="2 3">
    <name type="scientific">Thalictrum thalictroides</name>
    <name type="common">Rue-anemone</name>
    <name type="synonym">Anemone thalictroides</name>
    <dbReference type="NCBI Taxonomy" id="46969"/>
    <lineage>
        <taxon>Eukaryota</taxon>
        <taxon>Viridiplantae</taxon>
        <taxon>Streptophyta</taxon>
        <taxon>Embryophyta</taxon>
        <taxon>Tracheophyta</taxon>
        <taxon>Spermatophyta</taxon>
        <taxon>Magnoliopsida</taxon>
        <taxon>Ranunculales</taxon>
        <taxon>Ranunculaceae</taxon>
        <taxon>Thalictroideae</taxon>
        <taxon>Thalictrum</taxon>
    </lineage>
</organism>
<dbReference type="Pfam" id="PF03101">
    <property type="entry name" value="FAR1"/>
    <property type="match status" value="1"/>
</dbReference>
<dbReference type="EMBL" id="JABWDY010036347">
    <property type="protein sequence ID" value="KAF5181273.1"/>
    <property type="molecule type" value="Genomic_DNA"/>
</dbReference>
<dbReference type="PANTHER" id="PTHR46328:SF35">
    <property type="entry name" value="PROTEIN FAR1-RELATED SEQUENCE 5-LIKE"/>
    <property type="match status" value="1"/>
</dbReference>
<gene>
    <name evidence="2" type="ORF">FRX31_029139</name>
</gene>
<feature type="domain" description="FAR1" evidence="1">
    <location>
        <begin position="52"/>
        <end position="136"/>
    </location>
</feature>
<evidence type="ECO:0000313" key="3">
    <source>
        <dbReference type="Proteomes" id="UP000554482"/>
    </source>
</evidence>